<reference evidence="1 2" key="1">
    <citation type="submission" date="2016-03" db="EMBL/GenBank/DDBJ databases">
        <title>Complete genome sequence of Shewanella psychrophila WP2, a deep sea bacterium isolated from west Pacific sediment.</title>
        <authorList>
            <person name="Xu G."/>
            <person name="Jian H."/>
        </authorList>
    </citation>
    <scope>NUCLEOTIDE SEQUENCE [LARGE SCALE GENOMIC DNA]</scope>
    <source>
        <strain evidence="1 2">WP2</strain>
    </source>
</reference>
<evidence type="ECO:0008006" key="3">
    <source>
        <dbReference type="Google" id="ProtNLM"/>
    </source>
</evidence>
<organism evidence="1 2">
    <name type="scientific">Shewanella psychrophila</name>
    <dbReference type="NCBI Taxonomy" id="225848"/>
    <lineage>
        <taxon>Bacteria</taxon>
        <taxon>Pseudomonadati</taxon>
        <taxon>Pseudomonadota</taxon>
        <taxon>Gammaproteobacteria</taxon>
        <taxon>Alteromonadales</taxon>
        <taxon>Shewanellaceae</taxon>
        <taxon>Shewanella</taxon>
    </lineage>
</organism>
<dbReference type="AlphaFoldDB" id="A0A1S6HKV9"/>
<accession>A0A1S6HKV9</accession>
<dbReference type="Proteomes" id="UP000189545">
    <property type="component" value="Chromosome"/>
</dbReference>
<dbReference type="OrthoDB" id="256673at2"/>
<sequence length="424" mass="48001">MPSLAHIYLALSRLLSLLILIPYSVSAEPAMPQKLQSLQYEIALDPDNLNQLNVSVDTHMLNNVSVLPARAAVHKNQPTLTCVKADGSITSLAYKEPIDCDRVEWTLQLNEVSKDGFDPSTQVDTRDPIKGWYFVSETNSLIRFNDLSRNKEILGSMICTPDKLCSELPSTSLPPLFLVWGLDCTTLDIDGKLVTVHSDTPLVIKNLQRWKPTLKKQLNYLNHVFPNKLTHWQMVFFSRDKAAKGVGGAAGSNLILINALLDHGKLTDDSIQMMLRIASHESTHVMNTQDMPSWAGESIAEYYALKSMRGSKFEMQDPTERWHEFAVTFPYANTGLFAAHRHVNEKEEYQYYPLFYFEGAAFWNDLDNALAVSGSSLDDWITNLSFSNYYLSDKFITSVIKQIGQDKWQEISETYLEQSDQADK</sequence>
<dbReference type="EMBL" id="CP014782">
    <property type="protein sequence ID" value="AQS36143.1"/>
    <property type="molecule type" value="Genomic_DNA"/>
</dbReference>
<name>A0A1S6HKV9_9GAMM</name>
<keyword evidence="2" id="KW-1185">Reference proteome</keyword>
<dbReference type="KEGG" id="spsw:Sps_00954"/>
<dbReference type="RefSeq" id="WP_077751473.1">
    <property type="nucleotide sequence ID" value="NZ_CP014782.1"/>
</dbReference>
<protein>
    <recommendedName>
        <fullName evidence="3">Peptidase MA superfamily</fullName>
    </recommendedName>
</protein>
<evidence type="ECO:0000313" key="1">
    <source>
        <dbReference type="EMBL" id="AQS36143.1"/>
    </source>
</evidence>
<evidence type="ECO:0000313" key="2">
    <source>
        <dbReference type="Proteomes" id="UP000189545"/>
    </source>
</evidence>
<gene>
    <name evidence="1" type="ORF">Sps_00954</name>
</gene>
<proteinExistence type="predicted"/>